<reference evidence="3 4" key="1">
    <citation type="journal article" date="2016" name="Mol. Biol. Evol.">
        <title>Comparative Genomics of Early-Diverging Mushroom-Forming Fungi Provides Insights into the Origins of Lignocellulose Decay Capabilities.</title>
        <authorList>
            <person name="Nagy L.G."/>
            <person name="Riley R."/>
            <person name="Tritt A."/>
            <person name="Adam C."/>
            <person name="Daum C."/>
            <person name="Floudas D."/>
            <person name="Sun H."/>
            <person name="Yadav J.S."/>
            <person name="Pangilinan J."/>
            <person name="Larsson K.H."/>
            <person name="Matsuura K."/>
            <person name="Barry K."/>
            <person name="Labutti K."/>
            <person name="Kuo R."/>
            <person name="Ohm R.A."/>
            <person name="Bhattacharya S.S."/>
            <person name="Shirouzu T."/>
            <person name="Yoshinaga Y."/>
            <person name="Martin F.M."/>
            <person name="Grigoriev I.V."/>
            <person name="Hibbett D.S."/>
        </authorList>
    </citation>
    <scope>NUCLEOTIDE SEQUENCE [LARGE SCALE GENOMIC DNA]</scope>
    <source>
        <strain evidence="3 4">L-15889</strain>
    </source>
</reference>
<dbReference type="Proteomes" id="UP000076727">
    <property type="component" value="Unassembled WGS sequence"/>
</dbReference>
<dbReference type="EMBL" id="KV429096">
    <property type="protein sequence ID" value="KZT66030.1"/>
    <property type="molecule type" value="Genomic_DNA"/>
</dbReference>
<feature type="region of interest" description="Disordered" evidence="2">
    <location>
        <begin position="237"/>
        <end position="274"/>
    </location>
</feature>
<keyword evidence="1" id="KW-0175">Coiled coil</keyword>
<dbReference type="AlphaFoldDB" id="A0A165MRJ2"/>
<feature type="compositionally biased region" description="Polar residues" evidence="2">
    <location>
        <begin position="240"/>
        <end position="256"/>
    </location>
</feature>
<protein>
    <submittedName>
        <fullName evidence="3">Uncharacterized protein</fullName>
    </submittedName>
</protein>
<evidence type="ECO:0000256" key="2">
    <source>
        <dbReference type="SAM" id="MobiDB-lite"/>
    </source>
</evidence>
<name>A0A165MRJ2_9APHY</name>
<accession>A0A165MRJ2</accession>
<dbReference type="OrthoDB" id="3232130at2759"/>
<evidence type="ECO:0000313" key="3">
    <source>
        <dbReference type="EMBL" id="KZT66030.1"/>
    </source>
</evidence>
<dbReference type="Gene3D" id="1.10.287.1490">
    <property type="match status" value="1"/>
</dbReference>
<gene>
    <name evidence="3" type="ORF">DAEQUDRAFT_813877</name>
</gene>
<feature type="coiled-coil region" evidence="1">
    <location>
        <begin position="113"/>
        <end position="161"/>
    </location>
</feature>
<sequence length="274" mass="30897">MMPSESKEGNRPNPLVSLLLLGTVAAVPYLLVRQRLTSLHTSLRATNLQLSTSHREMAKLRGTLGAIQEEIATQGMASAALREDVKMLSAELSKGRAELEGLREGQGEVRDVVYDVVEEAEQLREEKEEVAEKIYEVMEDVRQAVTRLQEADEQREQTRTEQEAMRFQELSAFLREHQDERSRIYASSLKDVGRSLADVAAFMYEVEVRQGYVPRPDDRRGIERARQLAKRLQELPGTFASCTTSQMSQFAETTQADSESPPPKSDEPSDMLSH</sequence>
<keyword evidence="4" id="KW-1185">Reference proteome</keyword>
<organism evidence="3 4">
    <name type="scientific">Daedalea quercina L-15889</name>
    <dbReference type="NCBI Taxonomy" id="1314783"/>
    <lineage>
        <taxon>Eukaryota</taxon>
        <taxon>Fungi</taxon>
        <taxon>Dikarya</taxon>
        <taxon>Basidiomycota</taxon>
        <taxon>Agaricomycotina</taxon>
        <taxon>Agaricomycetes</taxon>
        <taxon>Polyporales</taxon>
        <taxon>Fomitopsis</taxon>
    </lineage>
</organism>
<evidence type="ECO:0000256" key="1">
    <source>
        <dbReference type="SAM" id="Coils"/>
    </source>
</evidence>
<evidence type="ECO:0000313" key="4">
    <source>
        <dbReference type="Proteomes" id="UP000076727"/>
    </source>
</evidence>
<proteinExistence type="predicted"/>